<name>A0A8T2RX20_CERRI</name>
<feature type="non-terminal residue" evidence="2">
    <location>
        <position position="1"/>
    </location>
</feature>
<dbReference type="AlphaFoldDB" id="A0A8T2RX20"/>
<comment type="caution">
    <text evidence="2">The sequence shown here is derived from an EMBL/GenBank/DDBJ whole genome shotgun (WGS) entry which is preliminary data.</text>
</comment>
<protein>
    <submittedName>
        <fullName evidence="2">Uncharacterized protein</fullName>
    </submittedName>
</protein>
<dbReference type="SUPFAM" id="SSF47072">
    <property type="entry name" value="Cysteine alpha-hairpin motif"/>
    <property type="match status" value="1"/>
</dbReference>
<feature type="region of interest" description="Disordered" evidence="1">
    <location>
        <begin position="85"/>
        <end position="108"/>
    </location>
</feature>
<proteinExistence type="predicted"/>
<dbReference type="PANTHER" id="PTHR47587">
    <property type="entry name" value="OS05G0103500 PROTEIN"/>
    <property type="match status" value="1"/>
</dbReference>
<organism evidence="2 3">
    <name type="scientific">Ceratopteris richardii</name>
    <name type="common">Triangle waterfern</name>
    <dbReference type="NCBI Taxonomy" id="49495"/>
    <lineage>
        <taxon>Eukaryota</taxon>
        <taxon>Viridiplantae</taxon>
        <taxon>Streptophyta</taxon>
        <taxon>Embryophyta</taxon>
        <taxon>Tracheophyta</taxon>
        <taxon>Polypodiopsida</taxon>
        <taxon>Polypodiidae</taxon>
        <taxon>Polypodiales</taxon>
        <taxon>Pteridineae</taxon>
        <taxon>Pteridaceae</taxon>
        <taxon>Parkerioideae</taxon>
        <taxon>Ceratopteris</taxon>
    </lineage>
</organism>
<dbReference type="InterPro" id="IPR009069">
    <property type="entry name" value="Cys_alpha_HP_mot_SF"/>
</dbReference>
<dbReference type="OrthoDB" id="70030at2759"/>
<evidence type="ECO:0000313" key="2">
    <source>
        <dbReference type="EMBL" id="KAH7300411.1"/>
    </source>
</evidence>
<feature type="compositionally biased region" description="Basic and acidic residues" evidence="1">
    <location>
        <begin position="41"/>
        <end position="50"/>
    </location>
</feature>
<dbReference type="EMBL" id="CM035429">
    <property type="protein sequence ID" value="KAH7300411.1"/>
    <property type="molecule type" value="Genomic_DNA"/>
</dbReference>
<evidence type="ECO:0000256" key="1">
    <source>
        <dbReference type="SAM" id="MobiDB-lite"/>
    </source>
</evidence>
<feature type="compositionally biased region" description="Basic and acidic residues" evidence="1">
    <location>
        <begin position="85"/>
        <end position="106"/>
    </location>
</feature>
<feature type="compositionally biased region" description="Basic and acidic residues" evidence="1">
    <location>
        <begin position="7"/>
        <end position="16"/>
    </location>
</feature>
<dbReference type="PANTHER" id="PTHR47587:SF2">
    <property type="entry name" value="OS05G0103500 PROTEIN"/>
    <property type="match status" value="1"/>
</dbReference>
<gene>
    <name evidence="2" type="ORF">KP509_24G061400</name>
</gene>
<feature type="region of interest" description="Disordered" evidence="1">
    <location>
        <begin position="1"/>
        <end position="50"/>
    </location>
</feature>
<keyword evidence="3" id="KW-1185">Reference proteome</keyword>
<dbReference type="Proteomes" id="UP000825935">
    <property type="component" value="Chromosome 24"/>
</dbReference>
<accession>A0A8T2RX20</accession>
<sequence length="163" mass="18532">ELILKLTEPEKDERQKRIGVRKPSRTPSGLIPEEPSPPAEAKPHVEKPLLDHHYEHGDDAALAPYRKVAAECERALESLRKQEITGREDVQRRAKEIQSKQYRPPEQKPIPCLAEQKACTICLTENRSDPLKCQDVVKAYARCAEQVRQRFVTTGFGSPPMNN</sequence>
<reference evidence="2" key="1">
    <citation type="submission" date="2021-08" db="EMBL/GenBank/DDBJ databases">
        <title>WGS assembly of Ceratopteris richardii.</title>
        <authorList>
            <person name="Marchant D.B."/>
            <person name="Chen G."/>
            <person name="Jenkins J."/>
            <person name="Shu S."/>
            <person name="Leebens-Mack J."/>
            <person name="Grimwood J."/>
            <person name="Schmutz J."/>
            <person name="Soltis P."/>
            <person name="Soltis D."/>
            <person name="Chen Z.-H."/>
        </authorList>
    </citation>
    <scope>NUCLEOTIDE SEQUENCE</scope>
    <source>
        <strain evidence="2">Whitten #5841</strain>
        <tissue evidence="2">Leaf</tissue>
    </source>
</reference>
<evidence type="ECO:0000313" key="3">
    <source>
        <dbReference type="Proteomes" id="UP000825935"/>
    </source>
</evidence>